<dbReference type="AlphaFoldDB" id="A0A1I1TBZ3"/>
<protein>
    <submittedName>
        <fullName evidence="1">SIR2-like domain-containing protein</fullName>
    </submittedName>
</protein>
<proteinExistence type="predicted"/>
<dbReference type="Pfam" id="PF13289">
    <property type="entry name" value="SIR2_2"/>
    <property type="match status" value="1"/>
</dbReference>
<dbReference type="Proteomes" id="UP000198862">
    <property type="component" value="Unassembled WGS sequence"/>
</dbReference>
<sequence>MDNNALLVGNDINNVVDGNSWAELLSGLTQYLSIKVEFPTEKPFPLAYEEIFFKTIKNTSFKEVDIKKYVAQHIENIQPGIIHNLILRLGIKDILTTNYDLSLEKSKHSDIKNIVNKGIVLEQKYSLFRKHVVENTNFWHIHGSSSVHRSITLGYEHYSGYLQYMRNYIVSGTKDTYKKKTFKPLLKRIKAETVENESWLDLFFTKNIHIFGLSLDFVESDLWWLLTFREKMKCEKRYPIYNEIYYYIPVEFVVGSKAKIDMLDSLGVKVMPIHGHASSKQFYYENVIARIGSFVK</sequence>
<gene>
    <name evidence="1" type="ORF">SAMN02745724_04775</name>
</gene>
<reference evidence="1 2" key="1">
    <citation type="submission" date="2016-10" db="EMBL/GenBank/DDBJ databases">
        <authorList>
            <person name="de Groot N.N."/>
        </authorList>
    </citation>
    <scope>NUCLEOTIDE SEQUENCE [LARGE SCALE GENOMIC DNA]</scope>
    <source>
        <strain evidence="1 2">DSM 6059</strain>
    </source>
</reference>
<organism evidence="1 2">
    <name type="scientific">Pseudoalteromonas denitrificans DSM 6059</name>
    <dbReference type="NCBI Taxonomy" id="1123010"/>
    <lineage>
        <taxon>Bacteria</taxon>
        <taxon>Pseudomonadati</taxon>
        <taxon>Pseudomonadota</taxon>
        <taxon>Gammaproteobacteria</taxon>
        <taxon>Alteromonadales</taxon>
        <taxon>Pseudoalteromonadaceae</taxon>
        <taxon>Pseudoalteromonas</taxon>
    </lineage>
</organism>
<evidence type="ECO:0000313" key="1">
    <source>
        <dbReference type="EMBL" id="SFD52980.1"/>
    </source>
</evidence>
<accession>A0A1I1TBZ3</accession>
<keyword evidence="2" id="KW-1185">Reference proteome</keyword>
<dbReference type="RefSeq" id="WP_091990728.1">
    <property type="nucleotide sequence ID" value="NZ_FOLO01000065.1"/>
</dbReference>
<dbReference type="OrthoDB" id="198887at2"/>
<name>A0A1I1TBZ3_9GAMM</name>
<dbReference type="EMBL" id="FOLO01000065">
    <property type="protein sequence ID" value="SFD52980.1"/>
    <property type="molecule type" value="Genomic_DNA"/>
</dbReference>
<evidence type="ECO:0000313" key="2">
    <source>
        <dbReference type="Proteomes" id="UP000198862"/>
    </source>
</evidence>